<keyword evidence="2" id="KW-0813">Transport</keyword>
<evidence type="ECO:0000313" key="5">
    <source>
        <dbReference type="EMBL" id="EKD65869.1"/>
    </source>
</evidence>
<comment type="caution">
    <text evidence="5">The sequence shown here is derived from an EMBL/GenBank/DDBJ whole genome shotgun (WGS) entry which is preliminary data.</text>
</comment>
<dbReference type="PANTHER" id="PTHR30061:SF50">
    <property type="entry name" value="MALTOSE_MALTODEXTRIN-BINDING PERIPLASMIC PROTEIN"/>
    <property type="match status" value="1"/>
</dbReference>
<comment type="similarity">
    <text evidence="1">Belongs to the bacterial solute-binding protein 1 family.</text>
</comment>
<dbReference type="AlphaFoldDB" id="K2BUE5"/>
<sequence length="455" mass="53634">MSKNKMIFWALWAVLLMIIVYWVSLLNSSSNKKKVSGPKEFNVWVVGDESAGFSDIISWFKQRYPSYENTNIKFTKFSSYEDYEKTLLTVMADNNSPDVFVVNNNWWDLLETKIQAIPNEVIDSLDFSKRFNKAFDDMILKEKDWDLVKTYLKWIPLGYETLWVFYNWKLVRNTPATWAELDEEIKNSEQSSDYITIWLWLGEKYIFKAPDILSVFLLQNWVNNYKDLKSNNAILAMKAYKSYATDPNNDITKFQDEMDSLGLTTVDMFVRWKIWMIIGYPSLVKEIELAIKRTSGTVNINKKFLRTSPLPQISSNKEDNSATNLVNYNYFALSKQTQNLAMGYDFMNYLSRQEAQEKYLKSFPAYLSAIRALEDQRKKESVSKDYEYVTYESFMDPSVELKSFTKWLKIEFDNYFNKNFSSKEEDNVVLEKWIKYIDCNKSHLIDGAGFEEQCN</sequence>
<keyword evidence="4" id="KW-0472">Membrane</keyword>
<dbReference type="SUPFAM" id="SSF53850">
    <property type="entry name" value="Periplasmic binding protein-like II"/>
    <property type="match status" value="1"/>
</dbReference>
<evidence type="ECO:0008006" key="6">
    <source>
        <dbReference type="Google" id="ProtNLM"/>
    </source>
</evidence>
<accession>K2BUE5</accession>
<keyword evidence="4" id="KW-1133">Transmembrane helix</keyword>
<dbReference type="PANTHER" id="PTHR30061">
    <property type="entry name" value="MALTOSE-BINDING PERIPLASMIC PROTEIN"/>
    <property type="match status" value="1"/>
</dbReference>
<evidence type="ECO:0000256" key="3">
    <source>
        <dbReference type="ARBA" id="ARBA00022729"/>
    </source>
</evidence>
<proteinExistence type="inferred from homology"/>
<name>K2BUE5_9BACT</name>
<dbReference type="Gene3D" id="3.40.190.10">
    <property type="entry name" value="Periplasmic binding protein-like II"/>
    <property type="match status" value="1"/>
</dbReference>
<organism evidence="5">
    <name type="scientific">uncultured bacterium</name>
    <name type="common">gcode 4</name>
    <dbReference type="NCBI Taxonomy" id="1234023"/>
    <lineage>
        <taxon>Bacteria</taxon>
        <taxon>environmental samples</taxon>
    </lineage>
</organism>
<dbReference type="GO" id="GO:0015768">
    <property type="term" value="P:maltose transport"/>
    <property type="evidence" value="ECO:0007669"/>
    <property type="project" value="TreeGrafter"/>
</dbReference>
<evidence type="ECO:0000256" key="4">
    <source>
        <dbReference type="SAM" id="Phobius"/>
    </source>
</evidence>
<protein>
    <recommendedName>
        <fullName evidence="6">Extracellular solute-binding protein family 1</fullName>
    </recommendedName>
</protein>
<reference evidence="5" key="1">
    <citation type="journal article" date="2012" name="Science">
        <title>Fermentation, hydrogen, and sulfur metabolism in multiple uncultivated bacterial phyla.</title>
        <authorList>
            <person name="Wrighton K.C."/>
            <person name="Thomas B.C."/>
            <person name="Sharon I."/>
            <person name="Miller C.S."/>
            <person name="Castelle C.J."/>
            <person name="VerBerkmoes N.C."/>
            <person name="Wilkins M.J."/>
            <person name="Hettich R.L."/>
            <person name="Lipton M.S."/>
            <person name="Williams K.H."/>
            <person name="Long P.E."/>
            <person name="Banfield J.F."/>
        </authorList>
    </citation>
    <scope>NUCLEOTIDE SEQUENCE [LARGE SCALE GENOMIC DNA]</scope>
</reference>
<evidence type="ECO:0000256" key="2">
    <source>
        <dbReference type="ARBA" id="ARBA00022448"/>
    </source>
</evidence>
<dbReference type="EMBL" id="AMFJ01021664">
    <property type="protein sequence ID" value="EKD65869.1"/>
    <property type="molecule type" value="Genomic_DNA"/>
</dbReference>
<keyword evidence="4" id="KW-0812">Transmembrane</keyword>
<dbReference type="GO" id="GO:0042956">
    <property type="term" value="P:maltodextrin transmembrane transport"/>
    <property type="evidence" value="ECO:0007669"/>
    <property type="project" value="TreeGrafter"/>
</dbReference>
<gene>
    <name evidence="5" type="ORF">ACD_49C00078G0008</name>
</gene>
<dbReference type="GO" id="GO:1901982">
    <property type="term" value="F:maltose binding"/>
    <property type="evidence" value="ECO:0007669"/>
    <property type="project" value="TreeGrafter"/>
</dbReference>
<feature type="transmembrane region" description="Helical" evidence="4">
    <location>
        <begin position="6"/>
        <end position="26"/>
    </location>
</feature>
<evidence type="ECO:0000256" key="1">
    <source>
        <dbReference type="ARBA" id="ARBA00008520"/>
    </source>
</evidence>
<dbReference type="GO" id="GO:0055052">
    <property type="term" value="C:ATP-binding cassette (ABC) transporter complex, substrate-binding subunit-containing"/>
    <property type="evidence" value="ECO:0007669"/>
    <property type="project" value="TreeGrafter"/>
</dbReference>
<keyword evidence="3" id="KW-0732">Signal</keyword>